<keyword evidence="4 8" id="KW-0812">Transmembrane</keyword>
<dbReference type="InterPro" id="IPR006741">
    <property type="entry name" value="AgrB"/>
</dbReference>
<sequence length="171" mass="18661">MIESMANRIATRIKETNPEQTVSVAVMKYSLIILFTTIGGFVLTMAIGIVTGKALPTFLALISFAVLRFFSGGFHFKSALMCILGSTAVIAPLPHIPVNELAFYILMGGSLLLLLLFAPSNIKGNSKIPEKYYPLLKIVSMLVVSSNFIFHSEVMALAFFIQAITVALSRR</sequence>
<feature type="transmembrane region" description="Helical" evidence="8">
    <location>
        <begin position="21"/>
        <end position="48"/>
    </location>
</feature>
<dbReference type="SMART" id="SM00793">
    <property type="entry name" value="AgrB"/>
    <property type="match status" value="1"/>
</dbReference>
<feature type="transmembrane region" description="Helical" evidence="8">
    <location>
        <begin position="138"/>
        <end position="161"/>
    </location>
</feature>
<feature type="transmembrane region" description="Helical" evidence="8">
    <location>
        <begin position="78"/>
        <end position="95"/>
    </location>
</feature>
<evidence type="ECO:0000256" key="3">
    <source>
        <dbReference type="ARBA" id="ARBA00022670"/>
    </source>
</evidence>
<dbReference type="Pfam" id="PF04647">
    <property type="entry name" value="AgrB"/>
    <property type="match status" value="1"/>
</dbReference>
<protein>
    <submittedName>
        <fullName evidence="9">Accessory gene regulator ArgB-like protein</fullName>
    </submittedName>
</protein>
<evidence type="ECO:0000313" key="10">
    <source>
        <dbReference type="Proteomes" id="UP001596528"/>
    </source>
</evidence>
<name>A0ABW2V2S4_9BACL</name>
<evidence type="ECO:0000256" key="7">
    <source>
        <dbReference type="ARBA" id="ARBA00023136"/>
    </source>
</evidence>
<evidence type="ECO:0000256" key="4">
    <source>
        <dbReference type="ARBA" id="ARBA00022692"/>
    </source>
</evidence>
<accession>A0ABW2V2S4</accession>
<keyword evidence="5" id="KW-0378">Hydrolase</keyword>
<evidence type="ECO:0000256" key="6">
    <source>
        <dbReference type="ARBA" id="ARBA00022989"/>
    </source>
</evidence>
<feature type="transmembrane region" description="Helical" evidence="8">
    <location>
        <begin position="101"/>
        <end position="118"/>
    </location>
</feature>
<dbReference type="EMBL" id="JBHTGQ010000009">
    <property type="protein sequence ID" value="MFC7749090.1"/>
    <property type="molecule type" value="Genomic_DNA"/>
</dbReference>
<keyword evidence="6 8" id="KW-1133">Transmembrane helix</keyword>
<evidence type="ECO:0000313" key="9">
    <source>
        <dbReference type="EMBL" id="MFC7749090.1"/>
    </source>
</evidence>
<keyword evidence="3" id="KW-0645">Protease</keyword>
<evidence type="ECO:0000256" key="2">
    <source>
        <dbReference type="ARBA" id="ARBA00022654"/>
    </source>
</evidence>
<keyword evidence="2" id="KW-0673">Quorum sensing</keyword>
<gene>
    <name evidence="9" type="ORF">ACFQWB_03900</name>
</gene>
<proteinExistence type="predicted"/>
<reference evidence="10" key="1">
    <citation type="journal article" date="2019" name="Int. J. Syst. Evol. Microbiol.">
        <title>The Global Catalogue of Microorganisms (GCM) 10K type strain sequencing project: providing services to taxonomists for standard genome sequencing and annotation.</title>
        <authorList>
            <consortium name="The Broad Institute Genomics Platform"/>
            <consortium name="The Broad Institute Genome Sequencing Center for Infectious Disease"/>
            <person name="Wu L."/>
            <person name="Ma J."/>
        </authorList>
    </citation>
    <scope>NUCLEOTIDE SEQUENCE [LARGE SCALE GENOMIC DNA]</scope>
    <source>
        <strain evidence="10">JCM 18657</strain>
    </source>
</reference>
<dbReference type="RefSeq" id="WP_138789361.1">
    <property type="nucleotide sequence ID" value="NZ_JBHTGQ010000009.1"/>
</dbReference>
<evidence type="ECO:0000256" key="5">
    <source>
        <dbReference type="ARBA" id="ARBA00022801"/>
    </source>
</evidence>
<evidence type="ECO:0000256" key="1">
    <source>
        <dbReference type="ARBA" id="ARBA00022475"/>
    </source>
</evidence>
<organism evidence="9 10">
    <name type="scientific">Paenibacillus thermoaerophilus</name>
    <dbReference type="NCBI Taxonomy" id="1215385"/>
    <lineage>
        <taxon>Bacteria</taxon>
        <taxon>Bacillati</taxon>
        <taxon>Bacillota</taxon>
        <taxon>Bacilli</taxon>
        <taxon>Bacillales</taxon>
        <taxon>Paenibacillaceae</taxon>
        <taxon>Paenibacillus</taxon>
    </lineage>
</organism>
<comment type="caution">
    <text evidence="9">The sequence shown here is derived from an EMBL/GenBank/DDBJ whole genome shotgun (WGS) entry which is preliminary data.</text>
</comment>
<keyword evidence="10" id="KW-1185">Reference proteome</keyword>
<evidence type="ECO:0000256" key="8">
    <source>
        <dbReference type="SAM" id="Phobius"/>
    </source>
</evidence>
<keyword evidence="7 8" id="KW-0472">Membrane</keyword>
<dbReference type="Proteomes" id="UP001596528">
    <property type="component" value="Unassembled WGS sequence"/>
</dbReference>
<keyword evidence="1" id="KW-1003">Cell membrane</keyword>